<evidence type="ECO:0000259" key="7">
    <source>
        <dbReference type="PROSITE" id="PS50111"/>
    </source>
</evidence>
<dbReference type="RefSeq" id="WP_096495014.1">
    <property type="nucleotide sequence ID" value="NZ_CP023445.1"/>
</dbReference>
<evidence type="ECO:0000313" key="10">
    <source>
        <dbReference type="Proteomes" id="UP000218505"/>
    </source>
</evidence>
<feature type="domain" description="Methyl-accepting transducer" evidence="7">
    <location>
        <begin position="283"/>
        <end position="516"/>
    </location>
</feature>
<accession>A0A290Z883</accession>
<keyword evidence="3 5" id="KW-0807">Transducer</keyword>
<dbReference type="InterPro" id="IPR003660">
    <property type="entry name" value="HAMP_dom"/>
</dbReference>
<keyword evidence="6" id="KW-0472">Membrane</keyword>
<comment type="similarity">
    <text evidence="4">Belongs to the methyl-accepting chemotaxis (MCP) protein family.</text>
</comment>
<evidence type="ECO:0000256" key="5">
    <source>
        <dbReference type="PROSITE-ProRule" id="PRU00284"/>
    </source>
</evidence>
<feature type="transmembrane region" description="Helical" evidence="6">
    <location>
        <begin position="197"/>
        <end position="218"/>
    </location>
</feature>
<keyword evidence="10" id="KW-1185">Reference proteome</keyword>
<sequence>MSTTEAPAPRRRGARQRLVDLPVSRKLAVLVLTTLLALAAAVAVYNDRVTEDTSARLDDARHAGDLVLSLDRLASELRINGLEAITRRAPSAQSTTLQKQVSEAETLLAQLKEVPLPAALTSSVERITTAYTDYTQVVSRFAGGGAADQAQARLSWEQIGVDNYLTRTVLQNERALFAQAIDAAQQQATDSRESARYLLWATVAVAALLMCLLARVVVRSIAGPLLRVHGALVAMAKGDLTVHAEVESRDEVGQMARALDGAQEEMRVIVGSVTASAQTLATTAEEVAVTASSIATSAEESSQQAQGVSAAADTVSENINTVSGGVEDMVSSLGGIAQNASEAAQVANSAVDIAEQTTTQVGKLMESSEQIASVVKVITSIAEQTNLLALNTTIEAARAGEAGKGFAVVAGEVKELAQETARATDDITRQVEAIQADTTGAVTAIGEISAVIAKTNDFQAVIAAAVEKQAATTGEMNLSIAAAAEGAGGMAGNVSGLADAARVTTEGIAQSKQAVTDLSAMAHDLQTLVSHFRC</sequence>
<dbReference type="Gene3D" id="1.10.287.950">
    <property type="entry name" value="Methyl-accepting chemotaxis protein"/>
    <property type="match status" value="1"/>
</dbReference>
<name>A0A290Z883_9PSEU</name>
<proteinExistence type="inferred from homology"/>
<dbReference type="EMBL" id="CP023445">
    <property type="protein sequence ID" value="ATE55179.1"/>
    <property type="molecule type" value="Genomic_DNA"/>
</dbReference>
<dbReference type="Proteomes" id="UP000218505">
    <property type="component" value="Chromosome"/>
</dbReference>
<keyword evidence="1 6" id="KW-0812">Transmembrane</keyword>
<evidence type="ECO:0000256" key="4">
    <source>
        <dbReference type="ARBA" id="ARBA00029447"/>
    </source>
</evidence>
<dbReference type="InterPro" id="IPR004089">
    <property type="entry name" value="MCPsignal_dom"/>
</dbReference>
<dbReference type="GO" id="GO:0016020">
    <property type="term" value="C:membrane"/>
    <property type="evidence" value="ECO:0007669"/>
    <property type="project" value="InterPro"/>
</dbReference>
<gene>
    <name evidence="9" type="ORF">CNX65_19390</name>
</gene>
<dbReference type="SMART" id="SM00304">
    <property type="entry name" value="HAMP"/>
    <property type="match status" value="1"/>
</dbReference>
<protein>
    <submittedName>
        <fullName evidence="9">Chemotaxis protein</fullName>
    </submittedName>
</protein>
<dbReference type="PANTHER" id="PTHR32089">
    <property type="entry name" value="METHYL-ACCEPTING CHEMOTAXIS PROTEIN MCPB"/>
    <property type="match status" value="1"/>
</dbReference>
<dbReference type="GO" id="GO:0007165">
    <property type="term" value="P:signal transduction"/>
    <property type="evidence" value="ECO:0007669"/>
    <property type="project" value="UniProtKB-KW"/>
</dbReference>
<dbReference type="PROSITE" id="PS50885">
    <property type="entry name" value="HAMP"/>
    <property type="match status" value="1"/>
</dbReference>
<keyword evidence="2 6" id="KW-1133">Transmembrane helix</keyword>
<organism evidence="9 10">
    <name type="scientific">Actinosynnema pretiosum</name>
    <dbReference type="NCBI Taxonomy" id="42197"/>
    <lineage>
        <taxon>Bacteria</taxon>
        <taxon>Bacillati</taxon>
        <taxon>Actinomycetota</taxon>
        <taxon>Actinomycetes</taxon>
        <taxon>Pseudonocardiales</taxon>
        <taxon>Pseudonocardiaceae</taxon>
        <taxon>Actinosynnema</taxon>
    </lineage>
</organism>
<reference evidence="9" key="1">
    <citation type="submission" date="2017-09" db="EMBL/GenBank/DDBJ databases">
        <title>Complete Genome Sequence of ansamitocin-producing Bacterium Actinosynnema pretiosum X47.</title>
        <authorList>
            <person name="Cao G."/>
            <person name="Zong G."/>
            <person name="Zhong C."/>
            <person name="Fu J."/>
        </authorList>
    </citation>
    <scope>NUCLEOTIDE SEQUENCE [LARGE SCALE GENOMIC DNA]</scope>
    <source>
        <strain evidence="9">X47</strain>
    </source>
</reference>
<dbReference type="SMART" id="SM00283">
    <property type="entry name" value="MA"/>
    <property type="match status" value="1"/>
</dbReference>
<evidence type="ECO:0000259" key="8">
    <source>
        <dbReference type="PROSITE" id="PS50885"/>
    </source>
</evidence>
<evidence type="ECO:0000313" key="9">
    <source>
        <dbReference type="EMBL" id="ATE55179.1"/>
    </source>
</evidence>
<dbReference type="Pfam" id="PF00015">
    <property type="entry name" value="MCPsignal"/>
    <property type="match status" value="1"/>
</dbReference>
<dbReference type="CDD" id="cd06225">
    <property type="entry name" value="HAMP"/>
    <property type="match status" value="1"/>
</dbReference>
<evidence type="ECO:0000256" key="2">
    <source>
        <dbReference type="ARBA" id="ARBA00022989"/>
    </source>
</evidence>
<dbReference type="PROSITE" id="PS50111">
    <property type="entry name" value="CHEMOTAXIS_TRANSDUC_2"/>
    <property type="match status" value="1"/>
</dbReference>
<dbReference type="Pfam" id="PF00672">
    <property type="entry name" value="HAMP"/>
    <property type="match status" value="1"/>
</dbReference>
<evidence type="ECO:0000256" key="3">
    <source>
        <dbReference type="ARBA" id="ARBA00023224"/>
    </source>
</evidence>
<dbReference type="SUPFAM" id="SSF58104">
    <property type="entry name" value="Methyl-accepting chemotaxis protein (MCP) signaling domain"/>
    <property type="match status" value="1"/>
</dbReference>
<evidence type="ECO:0000256" key="1">
    <source>
        <dbReference type="ARBA" id="ARBA00022692"/>
    </source>
</evidence>
<dbReference type="KEGG" id="apre:CNX65_19390"/>
<dbReference type="AlphaFoldDB" id="A0A290Z883"/>
<dbReference type="PANTHER" id="PTHR32089:SF112">
    <property type="entry name" value="LYSOZYME-LIKE PROTEIN-RELATED"/>
    <property type="match status" value="1"/>
</dbReference>
<evidence type="ECO:0000256" key="6">
    <source>
        <dbReference type="SAM" id="Phobius"/>
    </source>
</evidence>
<feature type="domain" description="HAMP" evidence="8">
    <location>
        <begin position="219"/>
        <end position="271"/>
    </location>
</feature>